<keyword evidence="4" id="KW-0337">GPI-anchor biosynthesis</keyword>
<evidence type="ECO:0000256" key="11">
    <source>
        <dbReference type="SAM" id="MobiDB-lite"/>
    </source>
</evidence>
<feature type="transmembrane region" description="Helical" evidence="12">
    <location>
        <begin position="62"/>
        <end position="83"/>
    </location>
</feature>
<feature type="compositionally biased region" description="Polar residues" evidence="11">
    <location>
        <begin position="1037"/>
        <end position="1048"/>
    </location>
</feature>
<proteinExistence type="inferred from homology"/>
<evidence type="ECO:0000256" key="5">
    <source>
        <dbReference type="ARBA" id="ARBA00022679"/>
    </source>
</evidence>
<organism evidence="13 14">
    <name type="scientific">Pseudozyma flocculosa</name>
    <dbReference type="NCBI Taxonomy" id="84751"/>
    <lineage>
        <taxon>Eukaryota</taxon>
        <taxon>Fungi</taxon>
        <taxon>Dikarya</taxon>
        <taxon>Basidiomycota</taxon>
        <taxon>Ustilaginomycotina</taxon>
        <taxon>Ustilaginomycetes</taxon>
        <taxon>Ustilaginales</taxon>
        <taxon>Ustilaginaceae</taxon>
        <taxon>Pseudozyma</taxon>
    </lineage>
</organism>
<dbReference type="InterPro" id="IPR039524">
    <property type="entry name" value="PIGO/GPI13"/>
</dbReference>
<keyword evidence="14" id="KW-1185">Reference proteome</keyword>
<reference evidence="13 14" key="1">
    <citation type="submission" date="2018-03" db="EMBL/GenBank/DDBJ databases">
        <authorList>
            <person name="Guldener U."/>
        </authorList>
    </citation>
    <scope>NUCLEOTIDE SEQUENCE [LARGE SCALE GENOMIC DNA]</scope>
    <source>
        <strain evidence="13 14">DAOM196992</strain>
    </source>
</reference>
<dbReference type="InterPro" id="IPR037675">
    <property type="entry name" value="PIG-O_N"/>
</dbReference>
<feature type="transmembrane region" description="Helical" evidence="12">
    <location>
        <begin position="582"/>
        <end position="604"/>
    </location>
</feature>
<feature type="transmembrane region" description="Helical" evidence="12">
    <location>
        <begin position="1179"/>
        <end position="1201"/>
    </location>
</feature>
<keyword evidence="5" id="KW-0808">Transferase</keyword>
<keyword evidence="7" id="KW-0256">Endoplasmic reticulum</keyword>
<dbReference type="Pfam" id="PF01663">
    <property type="entry name" value="Phosphodiest"/>
    <property type="match status" value="1"/>
</dbReference>
<feature type="transmembrane region" description="Helical" evidence="12">
    <location>
        <begin position="966"/>
        <end position="988"/>
    </location>
</feature>
<evidence type="ECO:0000256" key="10">
    <source>
        <dbReference type="ARBA" id="ARBA00023180"/>
    </source>
</evidence>
<dbReference type="AlphaFoldDB" id="A0A5C3F969"/>
<comment type="pathway">
    <text evidence="2">Glycolipid biosynthesis; glycosylphosphatidylinositol-anchor biosynthesis.</text>
</comment>
<feature type="transmembrane region" description="Helical" evidence="12">
    <location>
        <begin position="1213"/>
        <end position="1237"/>
    </location>
</feature>
<evidence type="ECO:0000256" key="3">
    <source>
        <dbReference type="ARBA" id="ARBA00008695"/>
    </source>
</evidence>
<dbReference type="GO" id="GO:0051377">
    <property type="term" value="F:mannose-ethanolamine phosphotransferase activity"/>
    <property type="evidence" value="ECO:0007669"/>
    <property type="project" value="InterPro"/>
</dbReference>
<dbReference type="InterPro" id="IPR017850">
    <property type="entry name" value="Alkaline_phosphatase_core_sf"/>
</dbReference>
<evidence type="ECO:0000256" key="7">
    <source>
        <dbReference type="ARBA" id="ARBA00022824"/>
    </source>
</evidence>
<keyword evidence="9 12" id="KW-0472">Membrane</keyword>
<gene>
    <name evidence="13" type="ORF">PSFLO_05412</name>
</gene>
<feature type="compositionally biased region" description="Low complexity" evidence="11">
    <location>
        <begin position="936"/>
        <end position="952"/>
    </location>
</feature>
<dbReference type="Proteomes" id="UP000323386">
    <property type="component" value="Unassembled WGS sequence"/>
</dbReference>
<evidence type="ECO:0000313" key="13">
    <source>
        <dbReference type="EMBL" id="SPO39931.1"/>
    </source>
</evidence>
<comment type="subcellular location">
    <subcellularLocation>
        <location evidence="1">Endoplasmic reticulum membrane</location>
        <topology evidence="1">Multi-pass membrane protein</topology>
    </subcellularLocation>
</comment>
<accession>A0A5C3F969</accession>
<evidence type="ECO:0000256" key="12">
    <source>
        <dbReference type="SAM" id="Phobius"/>
    </source>
</evidence>
<sequence length="1252" mass="134235">MSSSALNPPPRLAARRNRDRSDSHSSDASSHASHESHSSHSSYARRHPDRVPPKPPSINRPFLGILAVLALVLYYHAAALWLFTKGFLLTRVELDGRNSCFKQPSQSWSTPTPPSSFDRPALAQWSRSLDPHTGQGECTLPETHSKAVLLIIDALRYDFIAPIPPISAAHPPDGSPTWKPDPHYHAKLTLPSELHAMNPPSSFLAHFLADAPTTTLQRLKGLTTGTLPTFIEAGANFGGMGKVGEDNWLEHFRLKAIRDGARNDSAGLAFAGDDTWSTVFPSIFDADKTWSYDSFNVEDLDTVDRGVEQSLLPFLQRNHPDRTGLHNGWRLLVGHGLGVDHVGHRFGASHPKMATKMQEMQRFLRNVTDAVDDSTLVILMGDHGMDERGDHGGDGELEVGAGLWVWSRSGFGKTGLASDVHSTLLADGPTYQLVPAFVPFSPLPSPPFDPKGHRSIPQIDLVPSLSLLLGLPIPFNSLGSIVPELFPDPDRLLRALRINAWQIKTYLDRYSTESSDLAPFATELEDLWYQAVEADARLAQAASGSWSKLPQAEARRAAALAYQRFNRASLVRARSVWAQFELSRIFMGLAVLALSLVSASVLYAGCKSGLVTLLDTATELGASAANPAPVERMARPSKTAAEYWQAVHASAIWPAVYGAAVGCAVYGAQYAAPSRSLRLSLLDLVLFGSTSVSQLSLIISQRKALRSLFRFEARTLPSGKALQVLGIAIPVLHAVLFGSNSFTVWEDKAVLIFLIAALSARFVAGFGAPLGRLRIRMPLVAAAGIVLARLAAISRVCREEQAPYCRPTFYANGGEGGTALNSPYAIAASYVAAYFMPSLLSMALGSSKSNVGVAPLVLNWLLRPSLLAGAGYWLGDWAAPSDQVTPELRSFIEWATRLVARADLIALSVVGITFWIFAPLCLELRQEQAPPPAAAPQPGSQLSGQGSSPTSTGEGGNKTRVSILGYANSLGSSYLLLVSLVFSMLYILSQPAGQLALSLCLLLTVANAELGDCERDCQIIFAQVDRQPDQPAPGAAPSTSKKGQPSQPKVSPLVAAAEAASGPAGGVGDGNGGQASASATQPMPSFLETSTLALVGLLAFFSTGHQATLSSIQWRVAFIGFQTVTYPWSPLFVVANSFGPLILLPAMGVPLLCLWNLAPRPRGAAGGPMTLPLTLLRTSLGLVLYHALLATSCSAFAGLVFRRHLMLFKVWTPRFMLAAVSLVGTEVALLLALLAAWQTANKVNRVFGTVFA</sequence>
<dbReference type="OrthoDB" id="272139at2759"/>
<dbReference type="UniPathway" id="UPA00196"/>
<evidence type="ECO:0000256" key="1">
    <source>
        <dbReference type="ARBA" id="ARBA00004477"/>
    </source>
</evidence>
<feature type="transmembrane region" description="Helical" evidence="12">
    <location>
        <begin position="1141"/>
        <end position="1158"/>
    </location>
</feature>
<evidence type="ECO:0000313" key="14">
    <source>
        <dbReference type="Proteomes" id="UP000323386"/>
    </source>
</evidence>
<evidence type="ECO:0000256" key="9">
    <source>
        <dbReference type="ARBA" id="ARBA00023136"/>
    </source>
</evidence>
<evidence type="ECO:0000256" key="8">
    <source>
        <dbReference type="ARBA" id="ARBA00022989"/>
    </source>
</evidence>
<dbReference type="PANTHER" id="PTHR23071:SF1">
    <property type="entry name" value="GPI ETHANOLAMINE PHOSPHATE TRANSFERASE 3"/>
    <property type="match status" value="1"/>
</dbReference>
<evidence type="ECO:0000256" key="6">
    <source>
        <dbReference type="ARBA" id="ARBA00022692"/>
    </source>
</evidence>
<dbReference type="SUPFAM" id="SSF53649">
    <property type="entry name" value="Alkaline phosphatase-like"/>
    <property type="match status" value="1"/>
</dbReference>
<evidence type="ECO:0000256" key="2">
    <source>
        <dbReference type="ARBA" id="ARBA00004687"/>
    </source>
</evidence>
<dbReference type="GO" id="GO:0006506">
    <property type="term" value="P:GPI anchor biosynthetic process"/>
    <property type="evidence" value="ECO:0007669"/>
    <property type="project" value="UniProtKB-UniPathway"/>
</dbReference>
<feature type="region of interest" description="Disordered" evidence="11">
    <location>
        <begin position="931"/>
        <end position="956"/>
    </location>
</feature>
<dbReference type="Gene3D" id="3.40.720.10">
    <property type="entry name" value="Alkaline Phosphatase, subunit A"/>
    <property type="match status" value="1"/>
</dbReference>
<dbReference type="EMBL" id="OOIP01000016">
    <property type="protein sequence ID" value="SPO39931.1"/>
    <property type="molecule type" value="Genomic_DNA"/>
</dbReference>
<feature type="region of interest" description="Disordered" evidence="11">
    <location>
        <begin position="1027"/>
        <end position="1048"/>
    </location>
</feature>
<name>A0A5C3F969_9BASI</name>
<dbReference type="PANTHER" id="PTHR23071">
    <property type="entry name" value="PHOSPHATIDYLINOSITOL GLYCAN"/>
    <property type="match status" value="1"/>
</dbReference>
<protein>
    <submittedName>
        <fullName evidence="13">Related to GPI13 - protein involved in glycosylphosphatidylinositol biosynthesis</fullName>
    </submittedName>
</protein>
<feature type="transmembrane region" description="Helical" evidence="12">
    <location>
        <begin position="721"/>
        <end position="738"/>
    </location>
</feature>
<dbReference type="InterPro" id="IPR002591">
    <property type="entry name" value="Phosphodiest/P_Trfase"/>
</dbReference>
<keyword evidence="10" id="KW-0325">Glycoprotein</keyword>
<evidence type="ECO:0000256" key="4">
    <source>
        <dbReference type="ARBA" id="ARBA00022502"/>
    </source>
</evidence>
<keyword evidence="6 12" id="KW-0812">Transmembrane</keyword>
<dbReference type="GO" id="GO:0005789">
    <property type="term" value="C:endoplasmic reticulum membrane"/>
    <property type="evidence" value="ECO:0007669"/>
    <property type="project" value="UniProtKB-SubCell"/>
</dbReference>
<comment type="similarity">
    <text evidence="3">Belongs to the PIGG/PIGN/PIGO family. PIGO subfamily.</text>
</comment>
<feature type="transmembrane region" description="Helical" evidence="12">
    <location>
        <begin position="750"/>
        <end position="770"/>
    </location>
</feature>
<dbReference type="CDD" id="cd16023">
    <property type="entry name" value="GPI_EPT_3"/>
    <property type="match status" value="1"/>
</dbReference>
<feature type="region of interest" description="Disordered" evidence="11">
    <location>
        <begin position="1"/>
        <end position="56"/>
    </location>
</feature>
<keyword evidence="8 12" id="KW-1133">Transmembrane helix</keyword>